<name>A0A674GVR9_TAEGU</name>
<dbReference type="SUPFAM" id="SSF82895">
    <property type="entry name" value="TSP-1 type 1 repeat"/>
    <property type="match status" value="1"/>
</dbReference>
<dbReference type="Proteomes" id="UP000007754">
    <property type="component" value="Chromosome 28"/>
</dbReference>
<keyword evidence="3" id="KW-1185">Reference proteome</keyword>
<reference evidence="2" key="2">
    <citation type="submission" date="2025-08" db="UniProtKB">
        <authorList>
            <consortium name="Ensembl"/>
        </authorList>
    </citation>
    <scope>IDENTIFICATION</scope>
</reference>
<organism evidence="2 3">
    <name type="scientific">Taeniopygia guttata</name>
    <name type="common">Zebra finch</name>
    <name type="synonym">Poephila guttata</name>
    <dbReference type="NCBI Taxonomy" id="59729"/>
    <lineage>
        <taxon>Eukaryota</taxon>
        <taxon>Metazoa</taxon>
        <taxon>Chordata</taxon>
        <taxon>Craniata</taxon>
        <taxon>Vertebrata</taxon>
        <taxon>Euteleostomi</taxon>
        <taxon>Archelosauria</taxon>
        <taxon>Archosauria</taxon>
        <taxon>Dinosauria</taxon>
        <taxon>Saurischia</taxon>
        <taxon>Theropoda</taxon>
        <taxon>Coelurosauria</taxon>
        <taxon>Aves</taxon>
        <taxon>Neognathae</taxon>
        <taxon>Neoaves</taxon>
        <taxon>Telluraves</taxon>
        <taxon>Australaves</taxon>
        <taxon>Passeriformes</taxon>
        <taxon>Passeroidea</taxon>
        <taxon>Estrildidae</taxon>
        <taxon>Estrildinae</taxon>
        <taxon>Taeniopygia</taxon>
    </lineage>
</organism>
<dbReference type="InterPro" id="IPR036383">
    <property type="entry name" value="TSP1_rpt_sf"/>
</dbReference>
<feature type="compositionally biased region" description="Low complexity" evidence="1">
    <location>
        <begin position="268"/>
        <end position="299"/>
    </location>
</feature>
<dbReference type="SMART" id="SM00209">
    <property type="entry name" value="TSP1"/>
    <property type="match status" value="1"/>
</dbReference>
<dbReference type="PROSITE" id="PS50092">
    <property type="entry name" value="TSP1"/>
    <property type="match status" value="1"/>
</dbReference>
<dbReference type="OMA" id="CFARCHR"/>
<evidence type="ECO:0000256" key="1">
    <source>
        <dbReference type="SAM" id="MobiDB-lite"/>
    </source>
</evidence>
<dbReference type="GeneTree" id="ENSGT00990000209750"/>
<reference evidence="2" key="3">
    <citation type="submission" date="2025-09" db="UniProtKB">
        <authorList>
            <consortium name="Ensembl"/>
        </authorList>
    </citation>
    <scope>IDENTIFICATION</scope>
</reference>
<evidence type="ECO:0000313" key="2">
    <source>
        <dbReference type="Ensembl" id="ENSTGUP00000026518.1"/>
    </source>
</evidence>
<sequence length="1259" mass="128223">MGNVPPEPGWTEWGAWGPCSRSCGRSGKRVRRRSCRGAGSRPCPGRASEAQRCPRPPCPGNGPGAPSAEPPAGCPGRTLRGTVRTAAGAALPGARVYLEGGPPVPLARSDARGRFTASGLCPGPAANLSAHRDGFAAAWAPIVTDGSGAAAAHLRLRRLGERARGARGAPLGGEPGVPTGSPPLSALCREALHGAAARGQGAGGRAGRDLLLRGLGHPRAPQVLLVPQRDAAGGERRAQPRPPGAAGAGTGAGGHLPLQGQLRGGRHPLGARAAHRAGPGPAELQGRAGAQPGGAAQRVPAGCHRLPLLQRGALPGLAVPRRPRGALGVRGGVGTLLRGAQDGAAAGAVRRCRAAAEGGGRVRLRALCPAPGAGAGPGDGGRHRGAAALRPHLPGGHPGGLHRLPGLLHHRGAARHAAPGGSLRGRPAALGGRRQGAALRPAGRSRVPRGEDAAQEGAGGAGRRPEQRHPPGGGRRPGARRGAAAAGRSLPAAVRGGFQRHRQGQRHLRGPPGRGHGRRRLQRPELRRRRGRDRPPAHLRHVRRGFPRGRQRRGAAGGAGAGADGRGAGADARAPAEDEAVVPEPRERPVGGGGGAAAGRGRPEEEGGEDLPGGQPGDPRAAPLQPGRARGSPLLRQGQGLQQREVQPLRAAGRGGRQPHQPGAAARLPQQPAGLGPLRQRGHGPQRRLPARLLRRPPPRRLHRPADRHAGRRGAGSRGLQPQAQPQRRGGGAALPGQAGLPALGPRGRGAEEDGVPDQRGQTRPQQRGREQRPRLLLPEPAGVRGGAGQRQPPALLPRGGGQVRVQRGALQGERRHLVDRRLPGVVAQPAGVPGVLHQGAAGGAAGVHGEVAERGGHPPPHPGPALRAAGQPERAGPAAGRCLGGLPGVQVRRDALRPGPGRQDPGVRRAAGQLPPHGRQRAPAGLPEPPPAAGRQQPHRGLLHAGPAGPAGPQLRHLHRDGPEPAAGQGNRHRPLLRGHLGRLLEGDAGGRGHGRHLRVPGAAGGQREPLPAPAERPGRGAGRDPQGDGALRAAPRSPRGDGLRLRSPRAHPPDPRRPAETGPAAGSALSPLRAPSPAPLPRPLSPPLLAALIYNARRTGGPRGAGHGARGTAGTWGGGPAAPPEPSLPPLGAQPRAGGAGGAADGIEIKGIKEEVGASRGRGGHGKGVPARCFARCHRRSPGVPAPGAGGTGFTPESHRTGFGFFWEETPRTTRIKLPPLRCHPHPGAGATLAAPRRPGFGRICALFITKYTILVH</sequence>
<feature type="compositionally biased region" description="Low complexity" evidence="1">
    <location>
        <begin position="630"/>
        <end position="644"/>
    </location>
</feature>
<feature type="region of interest" description="Disordered" evidence="1">
    <location>
        <begin position="841"/>
        <end position="1085"/>
    </location>
</feature>
<dbReference type="Pfam" id="PF13620">
    <property type="entry name" value="CarboxypepD_reg"/>
    <property type="match status" value="1"/>
</dbReference>
<dbReference type="InterPro" id="IPR000884">
    <property type="entry name" value="TSP1_rpt"/>
</dbReference>
<feature type="region of interest" description="Disordered" evidence="1">
    <location>
        <begin position="375"/>
        <end position="817"/>
    </location>
</feature>
<proteinExistence type="predicted"/>
<dbReference type="InParanoid" id="A0A674GVR9"/>
<feature type="compositionally biased region" description="Pro residues" evidence="1">
    <location>
        <begin position="1076"/>
        <end position="1085"/>
    </location>
</feature>
<dbReference type="AlphaFoldDB" id="A0A674GVR9"/>
<feature type="region of interest" description="Disordered" evidence="1">
    <location>
        <begin position="228"/>
        <end position="299"/>
    </location>
</feature>
<feature type="compositionally biased region" description="Basic and acidic residues" evidence="1">
    <location>
        <begin position="1018"/>
        <end position="1028"/>
    </location>
</feature>
<dbReference type="SUPFAM" id="SSF49464">
    <property type="entry name" value="Carboxypeptidase regulatory domain-like"/>
    <property type="match status" value="1"/>
</dbReference>
<feature type="region of interest" description="Disordered" evidence="1">
    <location>
        <begin position="20"/>
        <end position="76"/>
    </location>
</feature>
<feature type="compositionally biased region" description="Basic residues" evidence="1">
    <location>
        <begin position="498"/>
        <end position="553"/>
    </location>
</feature>
<feature type="compositionally biased region" description="Low complexity" evidence="1">
    <location>
        <begin position="718"/>
        <end position="728"/>
    </location>
</feature>
<feature type="compositionally biased region" description="Gly residues" evidence="1">
    <location>
        <begin position="555"/>
        <end position="568"/>
    </location>
</feature>
<dbReference type="InterPro" id="IPR008969">
    <property type="entry name" value="CarboxyPept-like_regulatory"/>
</dbReference>
<dbReference type="Pfam" id="PF00090">
    <property type="entry name" value="TSP_1"/>
    <property type="match status" value="1"/>
</dbReference>
<feature type="compositionally biased region" description="Low complexity" evidence="1">
    <location>
        <begin position="1065"/>
        <end position="1075"/>
    </location>
</feature>
<feature type="compositionally biased region" description="Low complexity" evidence="1">
    <location>
        <begin position="480"/>
        <end position="497"/>
    </location>
</feature>
<feature type="compositionally biased region" description="Basic residues" evidence="1">
    <location>
        <begin position="972"/>
        <end position="982"/>
    </location>
</feature>
<feature type="compositionally biased region" description="Basic residues" evidence="1">
    <location>
        <begin position="26"/>
        <end position="35"/>
    </location>
</feature>
<dbReference type="Ensembl" id="ENSTGUT00000021555.1">
    <property type="protein sequence ID" value="ENSTGUP00000026518.1"/>
    <property type="gene ID" value="ENSTGUG00000023781.1"/>
</dbReference>
<protein>
    <submittedName>
        <fullName evidence="2">Uncharacterized protein</fullName>
    </submittedName>
</protein>
<reference evidence="2 3" key="1">
    <citation type="journal article" date="2010" name="Nature">
        <title>The genome of a songbird.</title>
        <authorList>
            <person name="Warren W.C."/>
            <person name="Clayton D.F."/>
            <person name="Ellegren H."/>
            <person name="Arnold A.P."/>
            <person name="Hillier L.W."/>
            <person name="Kunstner A."/>
            <person name="Searle S."/>
            <person name="White S."/>
            <person name="Vilella A.J."/>
            <person name="Fairley S."/>
            <person name="Heger A."/>
            <person name="Kong L."/>
            <person name="Ponting C.P."/>
            <person name="Jarvis E.D."/>
            <person name="Mello C.V."/>
            <person name="Minx P."/>
            <person name="Lovell P."/>
            <person name="Velho T.A."/>
            <person name="Ferris M."/>
            <person name="Balakrishnan C.N."/>
            <person name="Sinha S."/>
            <person name="Blatti C."/>
            <person name="London S.E."/>
            <person name="Li Y."/>
            <person name="Lin Y.C."/>
            <person name="George J."/>
            <person name="Sweedler J."/>
            <person name="Southey B."/>
            <person name="Gunaratne P."/>
            <person name="Watson M."/>
            <person name="Nam K."/>
            <person name="Backstrom N."/>
            <person name="Smeds L."/>
            <person name="Nabholz B."/>
            <person name="Itoh Y."/>
            <person name="Whitney O."/>
            <person name="Pfenning A.R."/>
            <person name="Howard J."/>
            <person name="Volker M."/>
            <person name="Skinner B.M."/>
            <person name="Griffin D.K."/>
            <person name="Ye L."/>
            <person name="McLaren W.M."/>
            <person name="Flicek P."/>
            <person name="Quesada V."/>
            <person name="Velasco G."/>
            <person name="Lopez-Otin C."/>
            <person name="Puente X.S."/>
            <person name="Olender T."/>
            <person name="Lancet D."/>
            <person name="Smit A.F."/>
            <person name="Hubley R."/>
            <person name="Konkel M.K."/>
            <person name="Walker J.A."/>
            <person name="Batzer M.A."/>
            <person name="Gu W."/>
            <person name="Pollock D.D."/>
            <person name="Chen L."/>
            <person name="Cheng Z."/>
            <person name="Eichler E.E."/>
            <person name="Stapley J."/>
            <person name="Slate J."/>
            <person name="Ekblom R."/>
            <person name="Birkhead T."/>
            <person name="Burke T."/>
            <person name="Burt D."/>
            <person name="Scharff C."/>
            <person name="Adam I."/>
            <person name="Richard H."/>
            <person name="Sultan M."/>
            <person name="Soldatov A."/>
            <person name="Lehrach H."/>
            <person name="Edwards S.V."/>
            <person name="Yang S.P."/>
            <person name="Li X."/>
            <person name="Graves T."/>
            <person name="Fulton L."/>
            <person name="Nelson J."/>
            <person name="Chinwalla A."/>
            <person name="Hou S."/>
            <person name="Mardis E.R."/>
            <person name="Wilson R.K."/>
        </authorList>
    </citation>
    <scope>NUCLEOTIDE SEQUENCE [LARGE SCALE GENOMIC DNA]</scope>
</reference>
<feature type="compositionally biased region" description="Low complexity" evidence="1">
    <location>
        <begin position="735"/>
        <end position="746"/>
    </location>
</feature>
<feature type="compositionally biased region" description="Low complexity" evidence="1">
    <location>
        <begin position="386"/>
        <end position="407"/>
    </location>
</feature>
<feature type="compositionally biased region" description="Basic residues" evidence="1">
    <location>
        <begin position="680"/>
        <end position="703"/>
    </location>
</feature>
<dbReference type="Gene3D" id="2.20.100.10">
    <property type="entry name" value="Thrombospondin type-1 (TSP1) repeat"/>
    <property type="match status" value="1"/>
</dbReference>
<feature type="compositionally biased region" description="Gly residues" evidence="1">
    <location>
        <begin position="1103"/>
        <end position="1122"/>
    </location>
</feature>
<feature type="compositionally biased region" description="Low complexity" evidence="1">
    <location>
        <begin position="415"/>
        <end position="444"/>
    </location>
</feature>
<evidence type="ECO:0000313" key="3">
    <source>
        <dbReference type="Proteomes" id="UP000007754"/>
    </source>
</evidence>
<accession>A0A674GVR9</accession>
<feature type="region of interest" description="Disordered" evidence="1">
    <location>
        <begin position="1102"/>
        <end position="1146"/>
    </location>
</feature>